<feature type="transmembrane region" description="Helical" evidence="1">
    <location>
        <begin position="58"/>
        <end position="77"/>
    </location>
</feature>
<dbReference type="KEGG" id="halu:HUG12_03255"/>
<keyword evidence="1" id="KW-0812">Transmembrane</keyword>
<dbReference type="Proteomes" id="UP000509626">
    <property type="component" value="Chromosome"/>
</dbReference>
<protein>
    <submittedName>
        <fullName evidence="2">Uncharacterized protein</fullName>
    </submittedName>
</protein>
<gene>
    <name evidence="2" type="ORF">HUG12_03255</name>
</gene>
<evidence type="ECO:0000313" key="2">
    <source>
        <dbReference type="EMBL" id="QLG60815.1"/>
    </source>
</evidence>
<keyword evidence="3" id="KW-1185">Reference proteome</keyword>
<dbReference type="RefSeq" id="WP_179267401.1">
    <property type="nucleotide sequence ID" value="NZ_CP058579.1"/>
</dbReference>
<dbReference type="Pfam" id="PF24285">
    <property type="entry name" value="DUF7473"/>
    <property type="match status" value="1"/>
</dbReference>
<feature type="transmembrane region" description="Helical" evidence="1">
    <location>
        <begin position="113"/>
        <end position="131"/>
    </location>
</feature>
<proteinExistence type="predicted"/>
<dbReference type="InterPro" id="IPR055896">
    <property type="entry name" value="DUF7473"/>
</dbReference>
<dbReference type="AlphaFoldDB" id="A0A7D5L9F6"/>
<evidence type="ECO:0000256" key="1">
    <source>
        <dbReference type="SAM" id="Phobius"/>
    </source>
</evidence>
<sequence>MLPQPSTLPVAPVFPQPSPTPLQTSPGRIVAGFLLIALLSTFIANTAAYFVMGDAAELGRAVLPGAAMAAVGLMAAVLPVPAVVVLALVVDYAAVSVAYGLNRRGTAMVTAMHYTLTVVVAVFASYSLALYQDAPL</sequence>
<reference evidence="2 3" key="1">
    <citation type="submission" date="2020-06" db="EMBL/GenBank/DDBJ databases">
        <title>NJ-3-1, isolated from saline soil.</title>
        <authorList>
            <person name="Cui H.L."/>
            <person name="Shi X."/>
        </authorList>
    </citation>
    <scope>NUCLEOTIDE SEQUENCE [LARGE SCALE GENOMIC DNA]</scope>
    <source>
        <strain evidence="2 3">NJ-3-1</strain>
    </source>
</reference>
<dbReference type="GeneID" id="56036444"/>
<name>A0A7D5L9F6_9EURY</name>
<dbReference type="OrthoDB" id="342809at2157"/>
<dbReference type="EMBL" id="CP058579">
    <property type="protein sequence ID" value="QLG60815.1"/>
    <property type="molecule type" value="Genomic_DNA"/>
</dbReference>
<organism evidence="2 3">
    <name type="scientific">Halorarum salinum</name>
    <dbReference type="NCBI Taxonomy" id="2743089"/>
    <lineage>
        <taxon>Archaea</taxon>
        <taxon>Methanobacteriati</taxon>
        <taxon>Methanobacteriota</taxon>
        <taxon>Stenosarchaea group</taxon>
        <taxon>Halobacteria</taxon>
        <taxon>Halobacteriales</taxon>
        <taxon>Haloferacaceae</taxon>
        <taxon>Halorarum</taxon>
    </lineage>
</organism>
<evidence type="ECO:0000313" key="3">
    <source>
        <dbReference type="Proteomes" id="UP000509626"/>
    </source>
</evidence>
<keyword evidence="1" id="KW-0472">Membrane</keyword>
<feature type="transmembrane region" description="Helical" evidence="1">
    <location>
        <begin position="29"/>
        <end position="51"/>
    </location>
</feature>
<keyword evidence="1" id="KW-1133">Transmembrane helix</keyword>
<accession>A0A7D5L9F6</accession>